<dbReference type="GO" id="GO:0005524">
    <property type="term" value="F:ATP binding"/>
    <property type="evidence" value="ECO:0007669"/>
    <property type="project" value="UniProtKB-UniRule"/>
</dbReference>
<dbReference type="EMBL" id="ABVL01000015">
    <property type="protein sequence ID" value="EDY18059.1"/>
    <property type="molecule type" value="Genomic_DNA"/>
</dbReference>
<gene>
    <name evidence="10" type="primary">atpG</name>
    <name evidence="11" type="ORF">CfE428DRAFT_4490</name>
</gene>
<dbReference type="Pfam" id="PF00231">
    <property type="entry name" value="ATP-synt"/>
    <property type="match status" value="1"/>
</dbReference>
<dbReference type="PRINTS" id="PR00126">
    <property type="entry name" value="ATPASEGAMMA"/>
</dbReference>
<dbReference type="Gene3D" id="3.40.1380.10">
    <property type="match status" value="1"/>
</dbReference>
<dbReference type="PANTHER" id="PTHR11693">
    <property type="entry name" value="ATP SYNTHASE GAMMA CHAIN"/>
    <property type="match status" value="1"/>
</dbReference>
<accession>B4D6F0</accession>
<keyword evidence="12" id="KW-1185">Reference proteome</keyword>
<comment type="function">
    <text evidence="1 10">Produces ATP from ADP in the presence of a proton gradient across the membrane. The gamma chain is believed to be important in regulating ATPase activity and the flow of protons through the CF(0) complex.</text>
</comment>
<keyword evidence="9 10" id="KW-0066">ATP synthesis</keyword>
<dbReference type="eggNOG" id="COG0224">
    <property type="taxonomic scope" value="Bacteria"/>
</dbReference>
<dbReference type="InParanoid" id="B4D6F0"/>
<dbReference type="FunCoup" id="B4D6F0">
    <property type="interactions" value="402"/>
</dbReference>
<dbReference type="CDD" id="cd12151">
    <property type="entry name" value="F1-ATPase_gamma"/>
    <property type="match status" value="1"/>
</dbReference>
<dbReference type="NCBIfam" id="TIGR01146">
    <property type="entry name" value="ATPsyn_F1gamma"/>
    <property type="match status" value="1"/>
</dbReference>
<dbReference type="GO" id="GO:0042777">
    <property type="term" value="P:proton motive force-driven plasma membrane ATP synthesis"/>
    <property type="evidence" value="ECO:0007669"/>
    <property type="project" value="UniProtKB-UniRule"/>
</dbReference>
<dbReference type="Gene3D" id="1.10.287.80">
    <property type="entry name" value="ATP synthase, gamma subunit, helix hairpin domain"/>
    <property type="match status" value="1"/>
</dbReference>
<dbReference type="GO" id="GO:0046933">
    <property type="term" value="F:proton-transporting ATP synthase activity, rotational mechanism"/>
    <property type="evidence" value="ECO:0007669"/>
    <property type="project" value="UniProtKB-UniRule"/>
</dbReference>
<dbReference type="GO" id="GO:0016787">
    <property type="term" value="F:hydrolase activity"/>
    <property type="evidence" value="ECO:0007669"/>
    <property type="project" value="UniProtKB-KW"/>
</dbReference>
<keyword evidence="10" id="KW-1003">Cell membrane</keyword>
<dbReference type="InterPro" id="IPR000131">
    <property type="entry name" value="ATP_synth_F1_gsu"/>
</dbReference>
<keyword evidence="8 10" id="KW-0139">CF(1)</keyword>
<evidence type="ECO:0000256" key="10">
    <source>
        <dbReference type="HAMAP-Rule" id="MF_00815"/>
    </source>
</evidence>
<dbReference type="GO" id="GO:0045259">
    <property type="term" value="C:proton-transporting ATP synthase complex"/>
    <property type="evidence" value="ECO:0007669"/>
    <property type="project" value="UniProtKB-KW"/>
</dbReference>
<dbReference type="InterPro" id="IPR035968">
    <property type="entry name" value="ATP_synth_F1_ATPase_gsu"/>
</dbReference>
<proteinExistence type="inferred from homology"/>
<comment type="subcellular location">
    <subcellularLocation>
        <location evidence="10">Cell membrane</location>
        <topology evidence="10">Peripheral membrane protein</topology>
    </subcellularLocation>
    <subcellularLocation>
        <location evidence="2">Membrane</location>
        <topology evidence="2">Peripheral membrane protein</topology>
    </subcellularLocation>
</comment>
<evidence type="ECO:0000256" key="7">
    <source>
        <dbReference type="ARBA" id="ARBA00023136"/>
    </source>
</evidence>
<dbReference type="Proteomes" id="UP000005824">
    <property type="component" value="Unassembled WGS sequence"/>
</dbReference>
<comment type="caution">
    <text evidence="11">The sequence shown here is derived from an EMBL/GenBank/DDBJ whole genome shotgun (WGS) entry which is preliminary data.</text>
</comment>
<evidence type="ECO:0000256" key="3">
    <source>
        <dbReference type="ARBA" id="ARBA00007681"/>
    </source>
</evidence>
<sequence>MAANTRDIRRRIKSVKNTAQITKAMQMVAASKMRKAQQLAIDGRPYAQLLNKISAAVNEVHGDEKHPLLQQREVKKELVIIISTDKGLCGALNTNLLREAAKFDPEKTLFITGGRKAAQWAARSRRNLIAEFQLKDTPSFVETKVISKMAIEQFLDGSVDKVSVLVTRFVNTLTQEPVVFQLLPVSASPSNTKDMEAAREAGGLDVEFEPNSLAVLDALLPYYAHFAIYRAVVEARAAEHSARMVAMKSATDNAKSLIKDLTLEYNKIRQASITTELLEITTAQMALG</sequence>
<evidence type="ECO:0000256" key="5">
    <source>
        <dbReference type="ARBA" id="ARBA00022781"/>
    </source>
</evidence>
<dbReference type="HAMAP" id="MF_00815">
    <property type="entry name" value="ATP_synth_gamma_bact"/>
    <property type="match status" value="1"/>
</dbReference>
<keyword evidence="11" id="KW-0378">Hydrolase</keyword>
<evidence type="ECO:0000256" key="8">
    <source>
        <dbReference type="ARBA" id="ARBA00023196"/>
    </source>
</evidence>
<evidence type="ECO:0000256" key="9">
    <source>
        <dbReference type="ARBA" id="ARBA00023310"/>
    </source>
</evidence>
<dbReference type="GO" id="GO:0005886">
    <property type="term" value="C:plasma membrane"/>
    <property type="evidence" value="ECO:0007669"/>
    <property type="project" value="UniProtKB-SubCell"/>
</dbReference>
<dbReference type="PANTHER" id="PTHR11693:SF22">
    <property type="entry name" value="ATP SYNTHASE SUBUNIT GAMMA, MITOCHONDRIAL"/>
    <property type="match status" value="1"/>
</dbReference>
<evidence type="ECO:0000256" key="6">
    <source>
        <dbReference type="ARBA" id="ARBA00023065"/>
    </source>
</evidence>
<keyword evidence="7 10" id="KW-0472">Membrane</keyword>
<dbReference type="RefSeq" id="WP_006981812.1">
    <property type="nucleotide sequence ID" value="NZ_ABVL01000015.1"/>
</dbReference>
<evidence type="ECO:0000313" key="12">
    <source>
        <dbReference type="Proteomes" id="UP000005824"/>
    </source>
</evidence>
<name>B4D6F0_9BACT</name>
<keyword evidence="5 10" id="KW-0375">Hydrogen ion transport</keyword>
<dbReference type="SUPFAM" id="SSF52943">
    <property type="entry name" value="ATP synthase (F1-ATPase), gamma subunit"/>
    <property type="match status" value="1"/>
</dbReference>
<evidence type="ECO:0000256" key="1">
    <source>
        <dbReference type="ARBA" id="ARBA00003456"/>
    </source>
</evidence>
<keyword evidence="4 10" id="KW-0813">Transport</keyword>
<reference evidence="11 12" key="1">
    <citation type="journal article" date="2011" name="J. Bacteriol.">
        <title>Genome sequence of Chthoniobacter flavus Ellin428, an aerobic heterotrophic soil bacterium.</title>
        <authorList>
            <person name="Kant R."/>
            <person name="van Passel M.W."/>
            <person name="Palva A."/>
            <person name="Lucas S."/>
            <person name="Lapidus A."/>
            <person name="Glavina Del Rio T."/>
            <person name="Dalin E."/>
            <person name="Tice H."/>
            <person name="Bruce D."/>
            <person name="Goodwin L."/>
            <person name="Pitluck S."/>
            <person name="Larimer F.W."/>
            <person name="Land M.L."/>
            <person name="Hauser L."/>
            <person name="Sangwan P."/>
            <person name="de Vos W.M."/>
            <person name="Janssen P.H."/>
            <person name="Smidt H."/>
        </authorList>
    </citation>
    <scope>NUCLEOTIDE SEQUENCE [LARGE SCALE GENOMIC DNA]</scope>
    <source>
        <strain evidence="11 12">Ellin428</strain>
    </source>
</reference>
<organism evidence="11 12">
    <name type="scientific">Chthoniobacter flavus Ellin428</name>
    <dbReference type="NCBI Taxonomy" id="497964"/>
    <lineage>
        <taxon>Bacteria</taxon>
        <taxon>Pseudomonadati</taxon>
        <taxon>Verrucomicrobiota</taxon>
        <taxon>Spartobacteria</taxon>
        <taxon>Chthoniobacterales</taxon>
        <taxon>Chthoniobacteraceae</taxon>
        <taxon>Chthoniobacter</taxon>
    </lineage>
</organism>
<dbReference type="AlphaFoldDB" id="B4D6F0"/>
<evidence type="ECO:0000313" key="11">
    <source>
        <dbReference type="EMBL" id="EDY18059.1"/>
    </source>
</evidence>
<evidence type="ECO:0000256" key="4">
    <source>
        <dbReference type="ARBA" id="ARBA00022448"/>
    </source>
</evidence>
<comment type="similarity">
    <text evidence="3 10">Belongs to the ATPase gamma chain family.</text>
</comment>
<dbReference type="STRING" id="497964.CfE428DRAFT_4490"/>
<comment type="subunit">
    <text evidence="10">F-type ATPases have 2 components, CF(1) - the catalytic core - and CF(0) - the membrane proton channel. CF(1) has five subunits: alpha(3), beta(3), gamma(1), delta(1), epsilon(1). CF(0) has three main subunits: a, b and c.</text>
</comment>
<evidence type="ECO:0000256" key="2">
    <source>
        <dbReference type="ARBA" id="ARBA00004170"/>
    </source>
</evidence>
<protein>
    <recommendedName>
        <fullName evidence="10">ATP synthase gamma chain</fullName>
    </recommendedName>
    <alternativeName>
        <fullName evidence="10">ATP synthase F1 sector gamma subunit</fullName>
    </alternativeName>
    <alternativeName>
        <fullName evidence="10">F-ATPase gamma subunit</fullName>
    </alternativeName>
</protein>
<keyword evidence="6 10" id="KW-0406">Ion transport</keyword>